<organism evidence="2 3">
    <name type="scientific">Roseiflexus castenholzii (strain DSM 13941 / HLO8)</name>
    <dbReference type="NCBI Taxonomy" id="383372"/>
    <lineage>
        <taxon>Bacteria</taxon>
        <taxon>Bacillati</taxon>
        <taxon>Chloroflexota</taxon>
        <taxon>Chloroflexia</taxon>
        <taxon>Chloroflexales</taxon>
        <taxon>Roseiflexineae</taxon>
        <taxon>Roseiflexaceae</taxon>
        <taxon>Roseiflexus</taxon>
    </lineage>
</organism>
<dbReference type="eggNOG" id="COG3815">
    <property type="taxonomic scope" value="Bacteria"/>
</dbReference>
<dbReference type="STRING" id="383372.Rcas_0835"/>
<dbReference type="AlphaFoldDB" id="A7NHK5"/>
<evidence type="ECO:0000256" key="1">
    <source>
        <dbReference type="SAM" id="Phobius"/>
    </source>
</evidence>
<dbReference type="InterPro" id="IPR019206">
    <property type="entry name" value="DUF2085_TM"/>
</dbReference>
<reference evidence="2 3" key="1">
    <citation type="submission" date="2007-08" db="EMBL/GenBank/DDBJ databases">
        <title>Complete sequence of Roseiflexus castenholzii DSM 13941.</title>
        <authorList>
            <consortium name="US DOE Joint Genome Institute"/>
            <person name="Copeland A."/>
            <person name="Lucas S."/>
            <person name="Lapidus A."/>
            <person name="Barry K."/>
            <person name="Glavina del Rio T."/>
            <person name="Dalin E."/>
            <person name="Tice H."/>
            <person name="Pitluck S."/>
            <person name="Thompson L.S."/>
            <person name="Brettin T."/>
            <person name="Bruce D."/>
            <person name="Detter J.C."/>
            <person name="Han C."/>
            <person name="Tapia R."/>
            <person name="Schmutz J."/>
            <person name="Larimer F."/>
            <person name="Land M."/>
            <person name="Hauser L."/>
            <person name="Kyrpides N."/>
            <person name="Mikhailova N."/>
            <person name="Bryant D.A."/>
            <person name="Hanada S."/>
            <person name="Tsukatani Y."/>
            <person name="Richardson P."/>
        </authorList>
    </citation>
    <scope>NUCLEOTIDE SEQUENCE [LARGE SCALE GENOMIC DNA]</scope>
    <source>
        <strain evidence="3">DSM 13941 / HLO8</strain>
    </source>
</reference>
<keyword evidence="1" id="KW-0812">Transmembrane</keyword>
<evidence type="ECO:0008006" key="4">
    <source>
        <dbReference type="Google" id="ProtNLM"/>
    </source>
</evidence>
<dbReference type="OrthoDB" id="152099at2"/>
<accession>A7NHK5</accession>
<protein>
    <recommendedName>
        <fullName evidence="4">DUF2085 domain-containing protein</fullName>
    </recommendedName>
</protein>
<keyword evidence="1" id="KW-1133">Transmembrane helix</keyword>
<name>A7NHK5_ROSCS</name>
<dbReference type="KEGG" id="rca:Rcas_0835"/>
<gene>
    <name evidence="2" type="ordered locus">Rcas_0835</name>
</gene>
<dbReference type="Pfam" id="PF09858">
    <property type="entry name" value="DUF2085"/>
    <property type="match status" value="1"/>
</dbReference>
<feature type="transmembrane region" description="Helical" evidence="1">
    <location>
        <begin position="155"/>
        <end position="174"/>
    </location>
</feature>
<feature type="transmembrane region" description="Helical" evidence="1">
    <location>
        <begin position="28"/>
        <end position="46"/>
    </location>
</feature>
<dbReference type="HOGENOM" id="CLU_104519_0_0_0"/>
<feature type="transmembrane region" description="Helical" evidence="1">
    <location>
        <begin position="118"/>
        <end position="135"/>
    </location>
</feature>
<dbReference type="EMBL" id="CP000804">
    <property type="protein sequence ID" value="ABU56952.1"/>
    <property type="molecule type" value="Genomic_DNA"/>
</dbReference>
<keyword evidence="1" id="KW-0472">Membrane</keyword>
<sequence>MILIMTINPPSYSAPWIDRAVAWMFRRWLLIVNGLLGIYAGLPWLSPWLKANGHPLAGEIIFRIYTPLCHQRPERSFCFCGYQVAFCHRCTSFYGGLFIAGMLFSFARRWIRPVSLRFGVFLLLPMTLDAGSHMINDILHLGWRSGGDDIGSLNFWLRIITGALAALAVLLVVYPRLDRELPAQAPLIGSPGTYEAT</sequence>
<proteinExistence type="predicted"/>
<evidence type="ECO:0000313" key="2">
    <source>
        <dbReference type="EMBL" id="ABU56952.1"/>
    </source>
</evidence>
<keyword evidence="3" id="KW-1185">Reference proteome</keyword>
<evidence type="ECO:0000313" key="3">
    <source>
        <dbReference type="Proteomes" id="UP000000263"/>
    </source>
</evidence>
<feature type="transmembrane region" description="Helical" evidence="1">
    <location>
        <begin position="93"/>
        <end position="111"/>
    </location>
</feature>
<dbReference type="Proteomes" id="UP000000263">
    <property type="component" value="Chromosome"/>
</dbReference>